<accession>A0A7X1XZU6</accession>
<evidence type="ECO:0000259" key="2">
    <source>
        <dbReference type="Pfam" id="PF00419"/>
    </source>
</evidence>
<keyword evidence="1" id="KW-0732">Signal</keyword>
<organism evidence="3 4">
    <name type="scientific">Pseudomonas helleri</name>
    <dbReference type="NCBI Taxonomy" id="1608996"/>
    <lineage>
        <taxon>Bacteria</taxon>
        <taxon>Pseudomonadati</taxon>
        <taxon>Pseudomonadota</taxon>
        <taxon>Gammaproteobacteria</taxon>
        <taxon>Pseudomonadales</taxon>
        <taxon>Pseudomonadaceae</taxon>
        <taxon>Pseudomonas</taxon>
    </lineage>
</organism>
<evidence type="ECO:0000256" key="1">
    <source>
        <dbReference type="SAM" id="SignalP"/>
    </source>
</evidence>
<dbReference type="PANTHER" id="PTHR33420">
    <property type="entry name" value="FIMBRIAL SUBUNIT ELFA-RELATED"/>
    <property type="match status" value="1"/>
</dbReference>
<feature type="domain" description="Fimbrial-type adhesion" evidence="2">
    <location>
        <begin position="37"/>
        <end position="175"/>
    </location>
</feature>
<dbReference type="SUPFAM" id="SSF49401">
    <property type="entry name" value="Bacterial adhesins"/>
    <property type="match status" value="1"/>
</dbReference>
<evidence type="ECO:0000313" key="4">
    <source>
        <dbReference type="Proteomes" id="UP000437970"/>
    </source>
</evidence>
<feature type="signal peptide" evidence="1">
    <location>
        <begin position="1"/>
        <end position="27"/>
    </location>
</feature>
<evidence type="ECO:0000313" key="3">
    <source>
        <dbReference type="EMBL" id="MQU26593.1"/>
    </source>
</evidence>
<dbReference type="GO" id="GO:0009289">
    <property type="term" value="C:pilus"/>
    <property type="evidence" value="ECO:0007669"/>
    <property type="project" value="InterPro"/>
</dbReference>
<name>A0A7X1XZU6_9PSED</name>
<dbReference type="Gene3D" id="2.60.40.1090">
    <property type="entry name" value="Fimbrial-type adhesion domain"/>
    <property type="match status" value="1"/>
</dbReference>
<reference evidence="3 4" key="1">
    <citation type="submission" date="2019-10" db="EMBL/GenBank/DDBJ databases">
        <title>Evaluation of single-gene subtyping targets for Pseudomonas.</title>
        <authorList>
            <person name="Reichler S.J."/>
            <person name="Orsi R.H."/>
            <person name="Wiedmann M."/>
            <person name="Martin N.H."/>
            <person name="Murphy S.I."/>
        </authorList>
    </citation>
    <scope>NUCLEOTIDE SEQUENCE [LARGE SCALE GENOMIC DNA]</scope>
    <source>
        <strain evidence="3 4">FSL R10-1984</strain>
    </source>
</reference>
<dbReference type="RefSeq" id="WP_153378466.1">
    <property type="nucleotide sequence ID" value="NZ_WIVW01000008.1"/>
</dbReference>
<dbReference type="InterPro" id="IPR008966">
    <property type="entry name" value="Adhesion_dom_sf"/>
</dbReference>
<gene>
    <name evidence="3" type="ORF">GHO29_08845</name>
</gene>
<dbReference type="GO" id="GO:0043709">
    <property type="term" value="P:cell adhesion involved in single-species biofilm formation"/>
    <property type="evidence" value="ECO:0007669"/>
    <property type="project" value="TreeGrafter"/>
</dbReference>
<sequence length="176" mass="18876">MAMLTRVSLWTALVSSLVLLFSTGCRADSDEAARVDISGTLIKPPCTATFPTSQSVAVPKVNLNTLKAGSADWTDVALGFKCTAGSQVKVRFTAANGTYDANTLRTSLDRLGLKTRLSDITSTVREVDLKLDEQLVFPVLDTTLALKLSVMPVKTAEELPAIGSYSATLLMEVEYL</sequence>
<dbReference type="PROSITE" id="PS51257">
    <property type="entry name" value="PROKAR_LIPOPROTEIN"/>
    <property type="match status" value="1"/>
</dbReference>
<dbReference type="EMBL" id="WIVW01000008">
    <property type="protein sequence ID" value="MQU26593.1"/>
    <property type="molecule type" value="Genomic_DNA"/>
</dbReference>
<dbReference type="PANTHER" id="PTHR33420:SF26">
    <property type="entry name" value="FIMBRIAL SUBUNIT"/>
    <property type="match status" value="1"/>
</dbReference>
<dbReference type="InterPro" id="IPR036937">
    <property type="entry name" value="Adhesion_dom_fimbrial_sf"/>
</dbReference>
<dbReference type="AlphaFoldDB" id="A0A7X1XZU6"/>
<dbReference type="InterPro" id="IPR000259">
    <property type="entry name" value="Adhesion_dom_fimbrial"/>
</dbReference>
<dbReference type="InterPro" id="IPR050263">
    <property type="entry name" value="Bact_Fimbrial_Adh_Pro"/>
</dbReference>
<dbReference type="Pfam" id="PF00419">
    <property type="entry name" value="Fimbrial"/>
    <property type="match status" value="1"/>
</dbReference>
<proteinExistence type="predicted"/>
<feature type="chain" id="PRO_5030511660" evidence="1">
    <location>
        <begin position="28"/>
        <end position="176"/>
    </location>
</feature>
<protein>
    <submittedName>
        <fullName evidence="3">Fimbrial protein</fullName>
    </submittedName>
</protein>
<comment type="caution">
    <text evidence="3">The sequence shown here is derived from an EMBL/GenBank/DDBJ whole genome shotgun (WGS) entry which is preliminary data.</text>
</comment>
<dbReference type="Proteomes" id="UP000437970">
    <property type="component" value="Unassembled WGS sequence"/>
</dbReference>